<dbReference type="GO" id="GO:0009820">
    <property type="term" value="P:alkaloid metabolic process"/>
    <property type="evidence" value="ECO:0007669"/>
    <property type="project" value="InterPro"/>
</dbReference>
<protein>
    <submittedName>
        <fullName evidence="2">Prenyltransferase</fullName>
    </submittedName>
</protein>
<evidence type="ECO:0000313" key="2">
    <source>
        <dbReference type="EMBL" id="GIH20273.1"/>
    </source>
</evidence>
<dbReference type="PANTHER" id="PTHR40627:SF4">
    <property type="entry name" value="PRENYLTRANSFERASE ASQH1-RELATED"/>
    <property type="match status" value="1"/>
</dbReference>
<dbReference type="SFLD" id="SFLDS00036">
    <property type="entry name" value="Aromatic_Prenyltransferase"/>
    <property type="match status" value="1"/>
</dbReference>
<name>A0A8J3R266_9ACTN</name>
<proteinExistence type="predicted"/>
<sequence length="343" mass="37899">MSEPPAWPSGIADDHTPIEYSVAFNESEPDRLTLRILGEALDTVPSATTNMSAARRFIQAQAGRFGLAVSRFDQVNELFATDDPRGDFGLWHSMVFRPGRRPEFKVYFNPEVKGVHRAPGLVAEALRRLGLEKSYDTALEYAIRPGELGRDDRLTFFAVDLHDQPHARVKLYLSHYNAQARDVVRAARAVAGIEADEIAEFCALAGGGTVTFAGRPLVGSYTFLSGQDRPVGYSVYVPIRSYVRDDEQAYRRVTGLLERYGFDSGQLDRAIDAVARRPLRDGVGLIAHVSLRLGPPRPGVTVYLSAEAYRVDPPRPLLPSLAGEHPELRMAAVRPDPTIARSE</sequence>
<reference evidence="2" key="1">
    <citation type="submission" date="2021-01" db="EMBL/GenBank/DDBJ databases">
        <title>Whole genome shotgun sequence of Rugosimonospora africana NBRC 104875.</title>
        <authorList>
            <person name="Komaki H."/>
            <person name="Tamura T."/>
        </authorList>
    </citation>
    <scope>NUCLEOTIDE SEQUENCE</scope>
    <source>
        <strain evidence="2">NBRC 104875</strain>
    </source>
</reference>
<accession>A0A8J3R266</accession>
<dbReference type="SFLD" id="SFLDG01162">
    <property type="entry name" value="I"/>
    <property type="match status" value="1"/>
</dbReference>
<evidence type="ECO:0000313" key="3">
    <source>
        <dbReference type="Proteomes" id="UP000642748"/>
    </source>
</evidence>
<comment type="caution">
    <text evidence="2">The sequence shown here is derived from an EMBL/GenBank/DDBJ whole genome shotgun (WGS) entry which is preliminary data.</text>
</comment>
<dbReference type="GO" id="GO:0016765">
    <property type="term" value="F:transferase activity, transferring alkyl or aryl (other than methyl) groups"/>
    <property type="evidence" value="ECO:0007669"/>
    <property type="project" value="InterPro"/>
</dbReference>
<keyword evidence="3" id="KW-1185">Reference proteome</keyword>
<dbReference type="EMBL" id="BONZ01000092">
    <property type="protein sequence ID" value="GIH20273.1"/>
    <property type="molecule type" value="Genomic_DNA"/>
</dbReference>
<dbReference type="InterPro" id="IPR017795">
    <property type="entry name" value="ABBA_NscD-like"/>
</dbReference>
<dbReference type="Pfam" id="PF11991">
    <property type="entry name" value="Trp_DMAT"/>
    <property type="match status" value="1"/>
</dbReference>
<organism evidence="2 3">
    <name type="scientific">Rugosimonospora africana</name>
    <dbReference type="NCBI Taxonomy" id="556532"/>
    <lineage>
        <taxon>Bacteria</taxon>
        <taxon>Bacillati</taxon>
        <taxon>Actinomycetota</taxon>
        <taxon>Actinomycetes</taxon>
        <taxon>Micromonosporales</taxon>
        <taxon>Micromonosporaceae</taxon>
        <taxon>Rugosimonospora</taxon>
    </lineage>
</organism>
<evidence type="ECO:0000256" key="1">
    <source>
        <dbReference type="ARBA" id="ARBA00022679"/>
    </source>
</evidence>
<keyword evidence="1" id="KW-0808">Transferase</keyword>
<dbReference type="PANTHER" id="PTHR40627">
    <property type="entry name" value="INDOLE PRENYLTRANSFERASE TDIB-RELATED"/>
    <property type="match status" value="1"/>
</dbReference>
<dbReference type="AlphaFoldDB" id="A0A8J3R266"/>
<dbReference type="InterPro" id="IPR033964">
    <property type="entry name" value="ABBA"/>
</dbReference>
<gene>
    <name evidence="2" type="ORF">Raf01_84450</name>
</gene>
<dbReference type="Proteomes" id="UP000642748">
    <property type="component" value="Unassembled WGS sequence"/>
</dbReference>